<feature type="region of interest" description="Disordered" evidence="19">
    <location>
        <begin position="1510"/>
        <end position="1575"/>
    </location>
</feature>
<evidence type="ECO:0000256" key="14">
    <source>
        <dbReference type="ARBA" id="ARBA00034036"/>
    </source>
</evidence>
<dbReference type="FunFam" id="3.40.1110.10:FF:000087">
    <property type="entry name" value="Phospholipid-transporting ATPase"/>
    <property type="match status" value="1"/>
</dbReference>
<feature type="transmembrane region" description="Helical" evidence="20">
    <location>
        <begin position="254"/>
        <end position="272"/>
    </location>
</feature>
<feature type="compositionally biased region" description="Acidic residues" evidence="19">
    <location>
        <begin position="59"/>
        <end position="71"/>
    </location>
</feature>
<dbReference type="SUPFAM" id="SSF81665">
    <property type="entry name" value="Calcium ATPase, transmembrane domain M"/>
    <property type="match status" value="1"/>
</dbReference>
<dbReference type="NCBIfam" id="TIGR01652">
    <property type="entry name" value="ATPase-Plipid"/>
    <property type="match status" value="1"/>
</dbReference>
<keyword evidence="24" id="KW-1185">Reference proteome</keyword>
<dbReference type="FunFam" id="3.40.50.1000:FF:000014">
    <property type="entry name" value="Phospholipid-transporting ATPase"/>
    <property type="match status" value="1"/>
</dbReference>
<feature type="binding site" evidence="17">
    <location>
        <position position="904"/>
    </location>
    <ligand>
        <name>ATP</name>
        <dbReference type="ChEBI" id="CHEBI:30616"/>
    </ligand>
</feature>
<evidence type="ECO:0000256" key="9">
    <source>
        <dbReference type="ARBA" id="ARBA00022840"/>
    </source>
</evidence>
<feature type="transmembrane region" description="Helical" evidence="20">
    <location>
        <begin position="1267"/>
        <end position="1284"/>
    </location>
</feature>
<dbReference type="SFLD" id="SFLDS00003">
    <property type="entry name" value="Haloacid_Dehalogenase"/>
    <property type="match status" value="1"/>
</dbReference>
<dbReference type="Gene3D" id="3.40.50.1000">
    <property type="entry name" value="HAD superfamily/HAD-like"/>
    <property type="match status" value="1"/>
</dbReference>
<dbReference type="SUPFAM" id="SSF56784">
    <property type="entry name" value="HAD-like"/>
    <property type="match status" value="1"/>
</dbReference>
<keyword evidence="8 17" id="KW-0547">Nucleotide-binding</keyword>
<feature type="domain" description="P-type ATPase C-terminal" evidence="22">
    <location>
        <begin position="1200"/>
        <end position="1449"/>
    </location>
</feature>
<evidence type="ECO:0000256" key="5">
    <source>
        <dbReference type="ARBA" id="ARBA00022553"/>
    </source>
</evidence>
<evidence type="ECO:0000313" key="24">
    <source>
        <dbReference type="Proteomes" id="UP000092666"/>
    </source>
</evidence>
<dbReference type="PROSITE" id="PS00154">
    <property type="entry name" value="ATPASE_E1_E2"/>
    <property type="match status" value="1"/>
</dbReference>
<comment type="similarity">
    <text evidence="2">Belongs to the cation transport ATPase (P-type) (TC 3.A.3) family. Type IV subfamily.</text>
</comment>
<dbReference type="Gene3D" id="3.40.1110.10">
    <property type="entry name" value="Calcium-transporting ATPase, cytoplasmic domain N"/>
    <property type="match status" value="1"/>
</dbReference>
<dbReference type="STRING" id="1296120.A0A1B9H1S5"/>
<dbReference type="NCBIfam" id="TIGR01494">
    <property type="entry name" value="ATPase_P-type"/>
    <property type="match status" value="2"/>
</dbReference>
<feature type="transmembrane region" description="Helical" evidence="20">
    <location>
        <begin position="1314"/>
        <end position="1335"/>
    </location>
</feature>
<evidence type="ECO:0000256" key="2">
    <source>
        <dbReference type="ARBA" id="ARBA00008109"/>
    </source>
</evidence>
<feature type="binding site" evidence="18">
    <location>
        <position position="731"/>
    </location>
    <ligand>
        <name>Mg(2+)</name>
        <dbReference type="ChEBI" id="CHEBI:18420"/>
    </ligand>
</feature>
<evidence type="ECO:0000256" key="13">
    <source>
        <dbReference type="ARBA" id="ARBA00023136"/>
    </source>
</evidence>
<dbReference type="InterPro" id="IPR008250">
    <property type="entry name" value="ATPase_P-typ_transduc_dom_A_sf"/>
</dbReference>
<keyword evidence="13 20" id="KW-0472">Membrane</keyword>
<name>A0A1B9H1S5_9TREE</name>
<feature type="transmembrane region" description="Helical" evidence="20">
    <location>
        <begin position="655"/>
        <end position="675"/>
    </location>
</feature>
<dbReference type="InterPro" id="IPR023298">
    <property type="entry name" value="ATPase_P-typ_TM_dom_sf"/>
</dbReference>
<dbReference type="InterPro" id="IPR018303">
    <property type="entry name" value="ATPase_P-typ_P_site"/>
</dbReference>
<feature type="binding site" evidence="17">
    <location>
        <position position="1042"/>
    </location>
    <ligand>
        <name>ATP</name>
        <dbReference type="ChEBI" id="CHEBI:30616"/>
    </ligand>
</feature>
<dbReference type="Pfam" id="PF16212">
    <property type="entry name" value="PhoLip_ATPase_C"/>
    <property type="match status" value="1"/>
</dbReference>
<feature type="domain" description="P-type ATPase N-terminal" evidence="21">
    <location>
        <begin position="226"/>
        <end position="270"/>
    </location>
</feature>
<feature type="compositionally biased region" description="Basic and acidic residues" evidence="19">
    <location>
        <begin position="1745"/>
        <end position="1754"/>
    </location>
</feature>
<dbReference type="InterPro" id="IPR001757">
    <property type="entry name" value="P_typ_ATPase"/>
</dbReference>
<dbReference type="Pfam" id="PF16209">
    <property type="entry name" value="PhoLip_ATPase_N"/>
    <property type="match status" value="1"/>
</dbReference>
<dbReference type="GO" id="GO:0140326">
    <property type="term" value="F:ATPase-coupled intramembrane lipid transporter activity"/>
    <property type="evidence" value="ECO:0007669"/>
    <property type="project" value="UniProtKB-EC"/>
</dbReference>
<dbReference type="PANTHER" id="PTHR24092:SF180">
    <property type="entry name" value="PHOSPHOLIPID-TRANSPORTING ATPASE DNF1-RELATED"/>
    <property type="match status" value="1"/>
</dbReference>
<dbReference type="Pfam" id="PF13246">
    <property type="entry name" value="Cation_ATPase"/>
    <property type="match status" value="1"/>
</dbReference>
<dbReference type="GO" id="GO:0016887">
    <property type="term" value="F:ATP hydrolysis activity"/>
    <property type="evidence" value="ECO:0007669"/>
    <property type="project" value="InterPro"/>
</dbReference>
<feature type="binding site" evidence="17">
    <location>
        <position position="962"/>
    </location>
    <ligand>
        <name>ATP</name>
        <dbReference type="ChEBI" id="CHEBI:30616"/>
    </ligand>
</feature>
<dbReference type="GO" id="GO:0012505">
    <property type="term" value="C:endomembrane system"/>
    <property type="evidence" value="ECO:0007669"/>
    <property type="project" value="UniProtKB-SubCell"/>
</dbReference>
<keyword evidence="11" id="KW-1278">Translocase</keyword>
<keyword evidence="5" id="KW-0597">Phosphoprotein</keyword>
<comment type="catalytic activity">
    <reaction evidence="14">
        <text>ATP + H2O + phospholipidSide 1 = ADP + phosphate + phospholipidSide 2.</text>
        <dbReference type="EC" id="7.6.2.1"/>
    </reaction>
</comment>
<feature type="compositionally biased region" description="Gly residues" evidence="19">
    <location>
        <begin position="1778"/>
        <end position="1787"/>
    </location>
</feature>
<protein>
    <recommendedName>
        <fullName evidence="3">P-type phospholipid transporter</fullName>
        <ecNumber evidence="3">7.6.2.1</ecNumber>
    </recommendedName>
</protein>
<feature type="binding site" evidence="17">
    <location>
        <position position="1154"/>
    </location>
    <ligand>
        <name>ATP</name>
        <dbReference type="ChEBI" id="CHEBI:30616"/>
    </ligand>
</feature>
<evidence type="ECO:0000256" key="3">
    <source>
        <dbReference type="ARBA" id="ARBA00012189"/>
    </source>
</evidence>
<feature type="binding site" evidence="17">
    <location>
        <position position="863"/>
    </location>
    <ligand>
        <name>ATP</name>
        <dbReference type="ChEBI" id="CHEBI:30616"/>
    </ligand>
</feature>
<feature type="binding site" evidence="17">
    <location>
        <position position="927"/>
    </location>
    <ligand>
        <name>ATP</name>
        <dbReference type="ChEBI" id="CHEBI:30616"/>
    </ligand>
</feature>
<feature type="transmembrane region" description="Helical" evidence="20">
    <location>
        <begin position="1355"/>
        <end position="1373"/>
    </location>
</feature>
<feature type="active site" description="4-aspartylphosphate intermediate" evidence="16">
    <location>
        <position position="729"/>
    </location>
</feature>
<evidence type="ECO:0000256" key="8">
    <source>
        <dbReference type="ARBA" id="ARBA00022741"/>
    </source>
</evidence>
<evidence type="ECO:0000256" key="10">
    <source>
        <dbReference type="ARBA" id="ARBA00022842"/>
    </source>
</evidence>
<keyword evidence="6 20" id="KW-0812">Transmembrane</keyword>
<evidence type="ECO:0000313" key="23">
    <source>
        <dbReference type="EMBL" id="OCF37231.1"/>
    </source>
</evidence>
<comment type="subcellular location">
    <subcellularLocation>
        <location evidence="1">Endomembrane system</location>
        <topology evidence="1">Multi-pass membrane protein</topology>
    </subcellularLocation>
</comment>
<feature type="compositionally biased region" description="Basic and acidic residues" evidence="19">
    <location>
        <begin position="1790"/>
        <end position="1803"/>
    </location>
</feature>
<accession>A0A1B9H1S5</accession>
<evidence type="ECO:0000256" key="6">
    <source>
        <dbReference type="ARBA" id="ARBA00022692"/>
    </source>
</evidence>
<dbReference type="InterPro" id="IPR032631">
    <property type="entry name" value="P-type_ATPase_N"/>
</dbReference>
<feature type="binding site" evidence="17">
    <location>
        <position position="729"/>
    </location>
    <ligand>
        <name>ATP</name>
        <dbReference type="ChEBI" id="CHEBI:30616"/>
    </ligand>
</feature>
<dbReference type="SUPFAM" id="SSF81653">
    <property type="entry name" value="Calcium ATPase, transduction domain A"/>
    <property type="match status" value="1"/>
</dbReference>
<keyword evidence="12 20" id="KW-1133">Transmembrane helix</keyword>
<dbReference type="GO" id="GO:0005524">
    <property type="term" value="F:ATP binding"/>
    <property type="evidence" value="ECO:0007669"/>
    <property type="project" value="UniProtKB-KW"/>
</dbReference>
<keyword evidence="4" id="KW-0813">Transport</keyword>
<gene>
    <name evidence="23" type="ORF">I316_01138</name>
</gene>
<dbReference type="FunFam" id="2.70.150.10:FF:000152">
    <property type="entry name" value="P-type phospholipid transporter"/>
    <property type="match status" value="1"/>
</dbReference>
<sequence length="1834" mass="202073">MAAASSSHPFDPYAPSSSTYSLDPSSSTAQLNPHSDAPNHGYAHGQGQPPARSYLNVNDSEEEEDLFDPESIDPSSIDPELRLRTVKTAHSVIAESIRSEAAAENRRAKKRHLFRSMRRKASGITTSSRKKKAASTAASDTEPGSLDSRRDTVTTIGSEFGNANLQQQQQPLPPASTAPSTPEQLPADKATGKKGKGKSPAPRRSVFVNIPLPTSLLNMKGDPIIRYVRNKVRTSKYTIITFLPKNIFEQFRRVANIYFLFLVIIQLFSVFGAPNAQIGMLPLIFILGMTAIKDGIEDWRRAQLDNEVNNSATTKLGGWRNVNQPKDPRSFFEKLFNIGPAPGRPSKGVRNLREREGSDGNQIVMENRKDTDGTEQLEDDVVIVDKESYPLSTMPSAAIPSLSITGPQDDVQGSYRQSLMLKKTSSMPSMISRRSVGVVDWNFPASGSAQWERTLWKKLEVGDLVLLRDNEQVPADIIVLSTSNADNLCFVETKNLDGETNLKIRRGLKATASINSEEDLEHAKFVIDSEPPHANLYTYNGVLRYTPADAYDKGEEKAEGITINELLLRGCSLRNTKWVIGMVVFTGGDTKIMLNGGDTPSKRSKIEKETNFNVIMNFVVLLVLCLITAILHGWYRSLSGTSAEYYEPGAEAAENIYLDSVIIFFSCLIVFQNIVPISLYITVEVVKTVQAYFIFQDVEMYYEPYDTPCVPKTWNISDDLGQIEYVFSDKTGTLTQNVMEFKKCSIQGVPFGEGMTEAMMGAAKRDGQETGPAMEDQEVELDALKKKMLDMMKHTINNRYLREDKLTLVAPDLVSKMANPSDPLRPHIINFFRALAVCHSVLSDTPEPSKPFELEYKAESPDEAALVAAARDVGFPFINKNTNSLDIEVLGNPERWTPLRLLEFNSTRKRMSVIARGPDGRILLFCKGADSVIYGRLDPNHDEALKQATLKDLETFANGGLRTLCIAYREMSEAEFAEWSKKYDAAAAATVDRDGEIEKACELVEHSLTILGATALEDKLQEGVPDAIATLHRAGIKLWILTGDKLQTAIEIGYSCNLLTNDMEVMIISADSEEGARAQIEAGLNKIASVIGPPPTTSGGKIINPGMNTSATFAVVIDGESLRYALQPNLKSLFLNLGTQCSAVICCRVSPSQKALTVRLVKEGCNAMCLSIGDGANDVAMIQEANVGVGLYGLEGSQAAMSADYAFGQFRFLTRLLLVHGRWSYVRVANMHANFFYKNAIFTICMFWYLIFCSFDATYIFEYTLLLGFNLIFTSLPVGVMGIFDQDVNAKAAAAFPQLYKRGIAGLEYTRTRFWLYMFDGLYQSAVIFFIPWAVYGQGETWSSSGRDTNCLHDLGTTIACAGVLAANSYVGINNRYWTVITWVIIGLSTLLVYIWIPIYSSLAVLPYAGEATIIYPTFTFWSTILLTWAIAVGPRWFVSAFKQSYMPKDKDIIREAWISGELKRELGLKRRRDKKKSKGGLNDQDTSSVPQPKKRGSVIDHFQKAYGGFSDDTRGQYEPALTFSPQKDFSRSPMMSDDEGGTGTHTPRSMFSYPPSPAPPHQLISTHNSPTPGPRNIGTVPPPLLLRHSSEPGPYSPMSDSLSPGLEAPSFGNRQLETPVSRLSYTSPSVFDTMSHAEAEINREVRRLSRASTEIKRASLTGGYEISGSNGNAQGSLRGSRGSLASPIKRLSLPLLGVSVSGATNGQRRDSAVSNSGLMAPDLSPIRSSFELEGQDQIQNQNHNHKENHDGSRRGVFTSSSHQSQAHDGQVNFASADGGGDQGVWGGSQRDDQRQVEQEGRYHPRYGYGQSYASPPPPSSSPRHREGGYGYAV</sequence>
<feature type="transmembrane region" description="Helical" evidence="20">
    <location>
        <begin position="612"/>
        <end position="635"/>
    </location>
</feature>
<evidence type="ECO:0000256" key="15">
    <source>
        <dbReference type="ARBA" id="ARBA00049128"/>
    </source>
</evidence>
<feature type="binding site" evidence="17">
    <location>
        <position position="730"/>
    </location>
    <ligand>
        <name>ATP</name>
        <dbReference type="ChEBI" id="CHEBI:30616"/>
    </ligand>
</feature>
<dbReference type="SUPFAM" id="SSF81660">
    <property type="entry name" value="Metal cation-transporting ATPase, ATP-binding domain N"/>
    <property type="match status" value="1"/>
</dbReference>
<feature type="binding site" evidence="17">
    <location>
        <position position="1043"/>
    </location>
    <ligand>
        <name>ATP</name>
        <dbReference type="ChEBI" id="CHEBI:30616"/>
    </ligand>
</feature>
<feature type="region of interest" description="Disordered" evidence="19">
    <location>
        <begin position="1743"/>
        <end position="1834"/>
    </location>
</feature>
<feature type="compositionally biased region" description="Basic residues" evidence="19">
    <location>
        <begin position="1470"/>
        <end position="1479"/>
    </location>
</feature>
<reference evidence="23 24" key="1">
    <citation type="submission" date="2013-07" db="EMBL/GenBank/DDBJ databases">
        <title>The Genome Sequence of Cryptococcus heveanensis BCC8398.</title>
        <authorList>
            <consortium name="The Broad Institute Genome Sequencing Platform"/>
            <person name="Cuomo C."/>
            <person name="Litvintseva A."/>
            <person name="Chen Y."/>
            <person name="Heitman J."/>
            <person name="Sun S."/>
            <person name="Springer D."/>
            <person name="Dromer F."/>
            <person name="Young S.K."/>
            <person name="Zeng Q."/>
            <person name="Gargeya S."/>
            <person name="Fitzgerald M."/>
            <person name="Abouelleil A."/>
            <person name="Alvarado L."/>
            <person name="Berlin A.M."/>
            <person name="Chapman S.B."/>
            <person name="Dewar J."/>
            <person name="Goldberg J."/>
            <person name="Griggs A."/>
            <person name="Gujja S."/>
            <person name="Hansen M."/>
            <person name="Howarth C."/>
            <person name="Imamovic A."/>
            <person name="Larimer J."/>
            <person name="McCowan C."/>
            <person name="Murphy C."/>
            <person name="Pearson M."/>
            <person name="Priest M."/>
            <person name="Roberts A."/>
            <person name="Saif S."/>
            <person name="Shea T."/>
            <person name="Sykes S."/>
            <person name="Wortman J."/>
            <person name="Nusbaum C."/>
            <person name="Birren B."/>
        </authorList>
    </citation>
    <scope>NUCLEOTIDE SEQUENCE [LARGE SCALE GENOMIC DNA]</scope>
    <source>
        <strain evidence="23 24">BCC8398</strain>
    </source>
</reference>
<feature type="region of interest" description="Disordered" evidence="19">
    <location>
        <begin position="98"/>
        <end position="151"/>
    </location>
</feature>
<dbReference type="SFLD" id="SFLDG00002">
    <property type="entry name" value="C1.7:_P-type_atpase_like"/>
    <property type="match status" value="1"/>
</dbReference>
<evidence type="ECO:0000256" key="20">
    <source>
        <dbReference type="SAM" id="Phobius"/>
    </source>
</evidence>
<feature type="region of interest" description="Disordered" evidence="19">
    <location>
        <begin position="1701"/>
        <end position="1725"/>
    </location>
</feature>
<evidence type="ECO:0000256" key="1">
    <source>
        <dbReference type="ARBA" id="ARBA00004127"/>
    </source>
</evidence>
<feature type="binding site" evidence="17">
    <location>
        <position position="1148"/>
    </location>
    <ligand>
        <name>ATP</name>
        <dbReference type="ChEBI" id="CHEBI:30616"/>
    </ligand>
</feature>
<dbReference type="OrthoDB" id="377733at2759"/>
<feature type="region of interest" description="Disordered" evidence="19">
    <location>
        <begin position="1"/>
        <end position="79"/>
    </location>
</feature>
<organism evidence="23 24">
    <name type="scientific">Kwoniella heveanensis BCC8398</name>
    <dbReference type="NCBI Taxonomy" id="1296120"/>
    <lineage>
        <taxon>Eukaryota</taxon>
        <taxon>Fungi</taxon>
        <taxon>Dikarya</taxon>
        <taxon>Basidiomycota</taxon>
        <taxon>Agaricomycotina</taxon>
        <taxon>Tremellomycetes</taxon>
        <taxon>Tremellales</taxon>
        <taxon>Cryptococcaceae</taxon>
        <taxon>Kwoniella</taxon>
    </lineage>
</organism>
<feature type="compositionally biased region" description="Polar residues" evidence="19">
    <location>
        <begin position="1758"/>
        <end position="1768"/>
    </location>
</feature>
<feature type="transmembrane region" description="Helical" evidence="20">
    <location>
        <begin position="1240"/>
        <end position="1261"/>
    </location>
</feature>
<feature type="compositionally biased region" description="Basic residues" evidence="19">
    <location>
        <begin position="107"/>
        <end position="121"/>
    </location>
</feature>
<dbReference type="GO" id="GO:0045332">
    <property type="term" value="P:phospholipid translocation"/>
    <property type="evidence" value="ECO:0007669"/>
    <property type="project" value="TreeGrafter"/>
</dbReference>
<keyword evidence="7 18" id="KW-0479">Metal-binding</keyword>
<feature type="binding site" evidence="17">
    <location>
        <position position="1178"/>
    </location>
    <ligand>
        <name>ATP</name>
        <dbReference type="ChEBI" id="CHEBI:30616"/>
    </ligand>
</feature>
<dbReference type="EC" id="7.6.2.1" evidence="3"/>
<dbReference type="GO" id="GO:0000287">
    <property type="term" value="F:magnesium ion binding"/>
    <property type="evidence" value="ECO:0007669"/>
    <property type="project" value="InterPro"/>
</dbReference>
<dbReference type="InterPro" id="IPR036412">
    <property type="entry name" value="HAD-like_sf"/>
</dbReference>
<dbReference type="InterPro" id="IPR006539">
    <property type="entry name" value="P-type_ATPase_IV"/>
</dbReference>
<feature type="binding site" evidence="18">
    <location>
        <position position="729"/>
    </location>
    <ligand>
        <name>Mg(2+)</name>
        <dbReference type="ChEBI" id="CHEBI:18420"/>
    </ligand>
</feature>
<feature type="binding site" evidence="18">
    <location>
        <position position="1178"/>
    </location>
    <ligand>
        <name>Mg(2+)</name>
        <dbReference type="ChEBI" id="CHEBI:18420"/>
    </ligand>
</feature>
<dbReference type="InterPro" id="IPR044492">
    <property type="entry name" value="P_typ_ATPase_HD_dom"/>
</dbReference>
<feature type="binding site" evidence="18">
    <location>
        <position position="1174"/>
    </location>
    <ligand>
        <name>Mg(2+)</name>
        <dbReference type="ChEBI" id="CHEBI:18420"/>
    </ligand>
</feature>
<proteinExistence type="inferred from homology"/>
<keyword evidence="10 18" id="KW-0460">Magnesium</keyword>
<feature type="region of interest" description="Disordered" evidence="19">
    <location>
        <begin position="1663"/>
        <end position="1684"/>
    </location>
</feature>
<evidence type="ECO:0000259" key="22">
    <source>
        <dbReference type="Pfam" id="PF16212"/>
    </source>
</evidence>
<dbReference type="PRINTS" id="PR00119">
    <property type="entry name" value="CATATPASE"/>
</dbReference>
<feature type="binding site" evidence="17">
    <location>
        <position position="1177"/>
    </location>
    <ligand>
        <name>ATP</name>
        <dbReference type="ChEBI" id="CHEBI:30616"/>
    </ligand>
</feature>
<reference evidence="24" key="2">
    <citation type="submission" date="2013-12" db="EMBL/GenBank/DDBJ databases">
        <title>Evolution of pathogenesis and genome organization in the Tremellales.</title>
        <authorList>
            <person name="Cuomo C."/>
            <person name="Litvintseva A."/>
            <person name="Heitman J."/>
            <person name="Chen Y."/>
            <person name="Sun S."/>
            <person name="Springer D."/>
            <person name="Dromer F."/>
            <person name="Young S."/>
            <person name="Zeng Q."/>
            <person name="Chapman S."/>
            <person name="Gujja S."/>
            <person name="Saif S."/>
            <person name="Birren B."/>
        </authorList>
    </citation>
    <scope>NUCLEOTIDE SEQUENCE [LARGE SCALE GENOMIC DNA]</scope>
    <source>
        <strain evidence="24">BCC8398</strain>
    </source>
</reference>
<evidence type="ECO:0000256" key="12">
    <source>
        <dbReference type="ARBA" id="ARBA00022989"/>
    </source>
</evidence>
<dbReference type="InterPro" id="IPR023214">
    <property type="entry name" value="HAD_sf"/>
</dbReference>
<comment type="cofactor">
    <cofactor evidence="18">
        <name>Mg(2+)</name>
        <dbReference type="ChEBI" id="CHEBI:18420"/>
    </cofactor>
</comment>
<dbReference type="Gene3D" id="2.70.150.10">
    <property type="entry name" value="Calcium-transporting ATPase, cytoplasmic transduction domain A"/>
    <property type="match status" value="1"/>
</dbReference>
<keyword evidence="9 17" id="KW-0067">ATP-binding</keyword>
<feature type="binding site" evidence="17">
    <location>
        <position position="1044"/>
    </location>
    <ligand>
        <name>ATP</name>
        <dbReference type="ChEBI" id="CHEBI:30616"/>
    </ligand>
</feature>
<dbReference type="PANTHER" id="PTHR24092">
    <property type="entry name" value="PROBABLE PHOSPHOLIPID-TRANSPORTING ATPASE"/>
    <property type="match status" value="1"/>
</dbReference>
<evidence type="ECO:0000259" key="21">
    <source>
        <dbReference type="Pfam" id="PF16209"/>
    </source>
</evidence>
<feature type="region of interest" description="Disordered" evidence="19">
    <location>
        <begin position="163"/>
        <end position="205"/>
    </location>
</feature>
<dbReference type="GO" id="GO:0005886">
    <property type="term" value="C:plasma membrane"/>
    <property type="evidence" value="ECO:0007669"/>
    <property type="project" value="TreeGrafter"/>
</dbReference>
<dbReference type="CDD" id="cd02073">
    <property type="entry name" value="P-type_ATPase_APLT_Dnf-like"/>
    <property type="match status" value="1"/>
</dbReference>
<evidence type="ECO:0000256" key="4">
    <source>
        <dbReference type="ARBA" id="ARBA00022448"/>
    </source>
</evidence>
<dbReference type="InterPro" id="IPR023299">
    <property type="entry name" value="ATPase_P-typ_cyto_dom_N"/>
</dbReference>
<evidence type="ECO:0000256" key="16">
    <source>
        <dbReference type="PIRSR" id="PIRSR606539-1"/>
    </source>
</evidence>
<evidence type="ECO:0000256" key="11">
    <source>
        <dbReference type="ARBA" id="ARBA00022967"/>
    </source>
</evidence>
<feature type="region of interest" description="Disordered" evidence="19">
    <location>
        <begin position="1470"/>
        <end position="1497"/>
    </location>
</feature>
<evidence type="ECO:0000256" key="19">
    <source>
        <dbReference type="SAM" id="MobiDB-lite"/>
    </source>
</evidence>
<dbReference type="EMBL" id="KI669493">
    <property type="protein sequence ID" value="OCF37231.1"/>
    <property type="molecule type" value="Genomic_DNA"/>
</dbReference>
<evidence type="ECO:0000256" key="7">
    <source>
        <dbReference type="ARBA" id="ARBA00022723"/>
    </source>
</evidence>
<evidence type="ECO:0000256" key="17">
    <source>
        <dbReference type="PIRSR" id="PIRSR606539-2"/>
    </source>
</evidence>
<dbReference type="SFLD" id="SFLDF00027">
    <property type="entry name" value="p-type_atpase"/>
    <property type="match status" value="1"/>
</dbReference>
<feature type="binding site" evidence="17">
    <location>
        <position position="731"/>
    </location>
    <ligand>
        <name>ATP</name>
        <dbReference type="ChEBI" id="CHEBI:30616"/>
    </ligand>
</feature>
<dbReference type="InterPro" id="IPR032630">
    <property type="entry name" value="P_typ_ATPase_c"/>
</dbReference>
<feature type="transmembrane region" description="Helical" evidence="20">
    <location>
        <begin position="1419"/>
        <end position="1439"/>
    </location>
</feature>
<evidence type="ECO:0000256" key="18">
    <source>
        <dbReference type="PIRSR" id="PIRSR606539-3"/>
    </source>
</evidence>
<dbReference type="Proteomes" id="UP000092666">
    <property type="component" value="Unassembled WGS sequence"/>
</dbReference>
<comment type="catalytic activity">
    <reaction evidence="15">
        <text>a 1,2-diacyl-sn-glycero-3-phosphoethanolamine(out) + ATP + H2O = a 1,2-diacyl-sn-glycero-3-phosphoethanolamine(in) + ADP + phosphate + H(+)</text>
        <dbReference type="Rhea" id="RHEA:66132"/>
        <dbReference type="ChEBI" id="CHEBI:15377"/>
        <dbReference type="ChEBI" id="CHEBI:15378"/>
        <dbReference type="ChEBI" id="CHEBI:30616"/>
        <dbReference type="ChEBI" id="CHEBI:43474"/>
        <dbReference type="ChEBI" id="CHEBI:64612"/>
        <dbReference type="ChEBI" id="CHEBI:456216"/>
    </reaction>
    <physiologicalReaction direction="left-to-right" evidence="15">
        <dbReference type="Rhea" id="RHEA:66133"/>
    </physiologicalReaction>
</comment>
<feature type="compositionally biased region" description="Low complexity" evidence="19">
    <location>
        <begin position="16"/>
        <end position="27"/>
    </location>
</feature>
<feature type="transmembrane region" description="Helical" evidence="20">
    <location>
        <begin position="1380"/>
        <end position="1399"/>
    </location>
</feature>